<sequence length="1252" mass="137421">MATGRGSTYEEIMCLGKAGSTSGANALGSRLVSFRKWLAKDAKCRVHPNVCIVNGEATDGTKNAPVLLFGPSSAQSSSAASGAVGAGEGRCGIIDEDNDRALFDRTMGCQVRVAKELKKDEVMMTIPRCSMITPDLISASDAGRAVLACFKASDSLNNFWDAFENTAGEEKRFAERVSSNSATQVLVKILQERKKAERVLTEAERSIDGGTNPQFKLAGKGAISTRAPVLAFLLQQRFANALKPAVTTDAEVSSVEINDNSDDAVAQVPCIRLPDGTPDTFAPYARTLPSYVSLPICWKRNELALLAGCIPGLVPLQEVAARTMQLSSDLIALVESGILHRFPHIFPRGLITWDRWVWAASCFTSRALPASCYLNKGEKSAHDHVMQEGELFYSPPDVWDELGVMIPLLDMLNHESTASQVKWESPVPPGTNLNSTDEDGTEGNDSETISIDANLKHEAEVVIHKKVKKGSQIYTNYGLCSNQNFTLQYGFAQINNPSDEVRIGWGLMDAVGGVASPADFSMCPDDLVDSDSQYLVFESSDPMSINRWWTESRLVLLEEEARVDGSPMSNLKAGRKLNVTAYSEGVYDPIFLSAAVVATMPPQGVRNRLATIRSDREEVKKTRPTLSKRHQRILRQYIIFLFSRKLEKLLQNLSNGLKDHFNNVQLWTKSSEGGLAYNAALAADGIEENGSAHPTGWQHFFDLYAYTSSMEVEKRYYAMGSDSCVLSLYDGSLRSLQSSLDGALSAKDFEEGTLKQLLDLGYALSEEDEDSDNDVTMADEEGDEVTGGNEKPAPGDLHEADTPSGDVTVHSTAECEQGGDERTTEEMPPDDAKAAALDRSRNRRNRKKGDRAPAIKLHIGNLSYQTTPSSLFDFFAGIYGKENVLECHIPTERDSGRSRGFGFVTMPEEAASQALQSDGPHEIDGRLLKLAESNTAGSGRKNQASASGGPGSSDRCSTCGYRPKYCTCSFPNMPGHSNHGGAVASSYPPDEMYGPPNAGMMDPHDFGSQYGKHNPEHDSHGGVRRRSRSWNNRGRSASRSPSPWSGGGRGGHHRESRYHSRGRRDYRGRSYSRSRSRSYSRSRDRDRDRDRRDRDSGRGSERDRESRSSGRRGGSSRSSGGGWASRSSRSSRYSRSRSRSHSRSRSYGKGSPSRQLGDRDRKSNGAGADNAEKQRRRSSRSRSWSPPPSHARAGTGSGGGSDKKREGKSRNRSRSRSRSRGRSGRRKRSSKDRHRKESSKRRSRSRSWSKGD</sequence>
<dbReference type="InterPro" id="IPR050600">
    <property type="entry name" value="SETD3_SETD6_MTase"/>
</dbReference>
<dbReference type="SUPFAM" id="SSF82199">
    <property type="entry name" value="SET domain"/>
    <property type="match status" value="1"/>
</dbReference>
<evidence type="ECO:0000256" key="1">
    <source>
        <dbReference type="PROSITE-ProRule" id="PRU00176"/>
    </source>
</evidence>
<dbReference type="Gene3D" id="3.30.70.330">
    <property type="match status" value="1"/>
</dbReference>
<feature type="compositionally biased region" description="Acidic residues" evidence="2">
    <location>
        <begin position="766"/>
        <end position="784"/>
    </location>
</feature>
<dbReference type="EMBL" id="HBKQ01035381">
    <property type="protein sequence ID" value="CAE2256363.1"/>
    <property type="molecule type" value="Transcribed_RNA"/>
</dbReference>
<feature type="region of interest" description="Disordered" evidence="2">
    <location>
        <begin position="420"/>
        <end position="447"/>
    </location>
</feature>
<dbReference type="Gene3D" id="3.90.1410.10">
    <property type="entry name" value="set domain protein methyltransferase, domain 1"/>
    <property type="match status" value="1"/>
</dbReference>
<organism evidence="4">
    <name type="scientific">Odontella aurita</name>
    <dbReference type="NCBI Taxonomy" id="265563"/>
    <lineage>
        <taxon>Eukaryota</taxon>
        <taxon>Sar</taxon>
        <taxon>Stramenopiles</taxon>
        <taxon>Ochrophyta</taxon>
        <taxon>Bacillariophyta</taxon>
        <taxon>Mediophyceae</taxon>
        <taxon>Biddulphiophycidae</taxon>
        <taxon>Eupodiscales</taxon>
        <taxon>Odontellaceae</taxon>
        <taxon>Odontella</taxon>
    </lineage>
</organism>
<feature type="compositionally biased region" description="Basic and acidic residues" evidence="2">
    <location>
        <begin position="1081"/>
        <end position="1108"/>
    </location>
</feature>
<dbReference type="AlphaFoldDB" id="A0A7S4J969"/>
<keyword evidence="1" id="KW-0694">RNA-binding</keyword>
<feature type="region of interest" description="Disordered" evidence="2">
    <location>
        <begin position="987"/>
        <end position="1252"/>
    </location>
</feature>
<proteinExistence type="predicted"/>
<dbReference type="CDD" id="cd10527">
    <property type="entry name" value="SET_LSMT"/>
    <property type="match status" value="1"/>
</dbReference>
<feature type="region of interest" description="Disordered" evidence="2">
    <location>
        <begin position="933"/>
        <end position="955"/>
    </location>
</feature>
<dbReference type="Pfam" id="PF00076">
    <property type="entry name" value="RRM_1"/>
    <property type="match status" value="1"/>
</dbReference>
<dbReference type="InterPro" id="IPR035979">
    <property type="entry name" value="RBD_domain_sf"/>
</dbReference>
<feature type="compositionally biased region" description="Basic and acidic residues" evidence="2">
    <location>
        <begin position="819"/>
        <end position="840"/>
    </location>
</feature>
<feature type="compositionally biased region" description="Basic residues" evidence="2">
    <location>
        <begin position="1050"/>
        <end position="1062"/>
    </location>
</feature>
<dbReference type="GO" id="GO:0016279">
    <property type="term" value="F:protein-lysine N-methyltransferase activity"/>
    <property type="evidence" value="ECO:0007669"/>
    <property type="project" value="TreeGrafter"/>
</dbReference>
<dbReference type="PANTHER" id="PTHR13271">
    <property type="entry name" value="UNCHARACTERIZED PUTATIVE METHYLTRANSFERASE"/>
    <property type="match status" value="1"/>
</dbReference>
<dbReference type="SMART" id="SM00360">
    <property type="entry name" value="RRM"/>
    <property type="match status" value="1"/>
</dbReference>
<feature type="domain" description="RRM" evidence="3">
    <location>
        <begin position="855"/>
        <end position="935"/>
    </location>
</feature>
<feature type="region of interest" description="Disordered" evidence="2">
    <location>
        <begin position="766"/>
        <end position="852"/>
    </location>
</feature>
<dbReference type="SUPFAM" id="SSF54928">
    <property type="entry name" value="RNA-binding domain, RBD"/>
    <property type="match status" value="1"/>
</dbReference>
<feature type="compositionally biased region" description="Low complexity" evidence="2">
    <location>
        <begin position="1029"/>
        <end position="1044"/>
    </location>
</feature>
<evidence type="ECO:0000259" key="3">
    <source>
        <dbReference type="PROSITE" id="PS50102"/>
    </source>
</evidence>
<dbReference type="InterPro" id="IPR012677">
    <property type="entry name" value="Nucleotide-bd_a/b_plait_sf"/>
</dbReference>
<feature type="compositionally biased region" description="Basic residues" evidence="2">
    <location>
        <begin position="1210"/>
        <end position="1252"/>
    </location>
</feature>
<reference evidence="4" key="1">
    <citation type="submission" date="2021-01" db="EMBL/GenBank/DDBJ databases">
        <authorList>
            <person name="Corre E."/>
            <person name="Pelletier E."/>
            <person name="Niang G."/>
            <person name="Scheremetjew M."/>
            <person name="Finn R."/>
            <person name="Kale V."/>
            <person name="Holt S."/>
            <person name="Cochrane G."/>
            <person name="Meng A."/>
            <person name="Brown T."/>
            <person name="Cohen L."/>
        </authorList>
    </citation>
    <scope>NUCLEOTIDE SEQUENCE</scope>
    <source>
        <strain evidence="4">Isolate 1302-5</strain>
    </source>
</reference>
<evidence type="ECO:0000256" key="2">
    <source>
        <dbReference type="SAM" id="MobiDB-lite"/>
    </source>
</evidence>
<gene>
    <name evidence="4" type="ORF">OAUR00152_LOCUS24297</name>
</gene>
<dbReference type="InterPro" id="IPR046341">
    <property type="entry name" value="SET_dom_sf"/>
</dbReference>
<name>A0A7S4J969_9STRA</name>
<dbReference type="GO" id="GO:0003723">
    <property type="term" value="F:RNA binding"/>
    <property type="evidence" value="ECO:0007669"/>
    <property type="project" value="UniProtKB-UniRule"/>
</dbReference>
<dbReference type="PROSITE" id="PS50102">
    <property type="entry name" value="RRM"/>
    <property type="match status" value="1"/>
</dbReference>
<feature type="compositionally biased region" description="Basic residues" evidence="2">
    <location>
        <begin position="1069"/>
        <end position="1080"/>
    </location>
</feature>
<dbReference type="PANTHER" id="PTHR13271:SF151">
    <property type="entry name" value="SET DOMAIN-CONTAINING PROTEIN 4"/>
    <property type="match status" value="1"/>
</dbReference>
<protein>
    <recommendedName>
        <fullName evidence="3">RRM domain-containing protein</fullName>
    </recommendedName>
</protein>
<feature type="compositionally biased region" description="Acidic residues" evidence="2">
    <location>
        <begin position="436"/>
        <end position="445"/>
    </location>
</feature>
<dbReference type="InterPro" id="IPR000504">
    <property type="entry name" value="RRM_dom"/>
</dbReference>
<feature type="compositionally biased region" description="Polar residues" evidence="2">
    <location>
        <begin position="933"/>
        <end position="946"/>
    </location>
</feature>
<accession>A0A7S4J969</accession>
<feature type="compositionally biased region" description="Basic residues" evidence="2">
    <location>
        <begin position="1132"/>
        <end position="1146"/>
    </location>
</feature>
<evidence type="ECO:0000313" key="4">
    <source>
        <dbReference type="EMBL" id="CAE2256363.1"/>
    </source>
</evidence>